<dbReference type="Proteomes" id="UP001054837">
    <property type="component" value="Unassembled WGS sequence"/>
</dbReference>
<comment type="caution">
    <text evidence="2">The sequence shown here is derived from an EMBL/GenBank/DDBJ whole genome shotgun (WGS) entry which is preliminary data.</text>
</comment>
<organism evidence="2 3">
    <name type="scientific">Caerostris darwini</name>
    <dbReference type="NCBI Taxonomy" id="1538125"/>
    <lineage>
        <taxon>Eukaryota</taxon>
        <taxon>Metazoa</taxon>
        <taxon>Ecdysozoa</taxon>
        <taxon>Arthropoda</taxon>
        <taxon>Chelicerata</taxon>
        <taxon>Arachnida</taxon>
        <taxon>Araneae</taxon>
        <taxon>Araneomorphae</taxon>
        <taxon>Entelegynae</taxon>
        <taxon>Araneoidea</taxon>
        <taxon>Araneidae</taxon>
        <taxon>Caerostris</taxon>
    </lineage>
</organism>
<keyword evidence="1" id="KW-1133">Transmembrane helix</keyword>
<dbReference type="AlphaFoldDB" id="A0AAV4RFP9"/>
<dbReference type="EMBL" id="BPLQ01006004">
    <property type="protein sequence ID" value="GIY19040.1"/>
    <property type="molecule type" value="Genomic_DNA"/>
</dbReference>
<evidence type="ECO:0000256" key="1">
    <source>
        <dbReference type="SAM" id="Phobius"/>
    </source>
</evidence>
<evidence type="ECO:0000313" key="3">
    <source>
        <dbReference type="Proteomes" id="UP001054837"/>
    </source>
</evidence>
<keyword evidence="3" id="KW-1185">Reference proteome</keyword>
<keyword evidence="1" id="KW-0472">Membrane</keyword>
<keyword evidence="1" id="KW-0812">Transmembrane</keyword>
<reference evidence="2 3" key="1">
    <citation type="submission" date="2021-06" db="EMBL/GenBank/DDBJ databases">
        <title>Caerostris darwini draft genome.</title>
        <authorList>
            <person name="Kono N."/>
            <person name="Arakawa K."/>
        </authorList>
    </citation>
    <scope>NUCLEOTIDE SEQUENCE [LARGE SCALE GENOMIC DNA]</scope>
</reference>
<feature type="transmembrane region" description="Helical" evidence="1">
    <location>
        <begin position="6"/>
        <end position="24"/>
    </location>
</feature>
<proteinExistence type="predicted"/>
<gene>
    <name evidence="2" type="ORF">CDAR_208331</name>
</gene>
<accession>A0AAV4RFP9</accession>
<name>A0AAV4RFP9_9ARAC</name>
<evidence type="ECO:0000313" key="2">
    <source>
        <dbReference type="EMBL" id="GIY19040.1"/>
    </source>
</evidence>
<protein>
    <submittedName>
        <fullName evidence="2">Uncharacterized protein</fullName>
    </submittedName>
</protein>
<sequence length="99" mass="11090">MGSFLFHTFVFFGILSGFLIRYSAHSSSGYNAWRRNQGKISALFVILSTMWHLYSIRGAPREPFMANLPPPTLRARRNNSLEWRAEGGAGHPYSGGRAA</sequence>